<dbReference type="GO" id="GO:0003723">
    <property type="term" value="F:RNA binding"/>
    <property type="evidence" value="ECO:0007669"/>
    <property type="project" value="UniProtKB-UniRule"/>
</dbReference>
<dbReference type="InterPro" id="IPR034212">
    <property type="entry name" value="PUF60_RRM3"/>
</dbReference>
<organism evidence="10 11">
    <name type="scientific">Acanthoscelides obtectus</name>
    <name type="common">Bean weevil</name>
    <name type="synonym">Bruchus obtectus</name>
    <dbReference type="NCBI Taxonomy" id="200917"/>
    <lineage>
        <taxon>Eukaryota</taxon>
        <taxon>Metazoa</taxon>
        <taxon>Ecdysozoa</taxon>
        <taxon>Arthropoda</taxon>
        <taxon>Hexapoda</taxon>
        <taxon>Insecta</taxon>
        <taxon>Pterygota</taxon>
        <taxon>Neoptera</taxon>
        <taxon>Endopterygota</taxon>
        <taxon>Coleoptera</taxon>
        <taxon>Polyphaga</taxon>
        <taxon>Cucujiformia</taxon>
        <taxon>Chrysomeloidea</taxon>
        <taxon>Chrysomelidae</taxon>
        <taxon>Bruchinae</taxon>
        <taxon>Bruchini</taxon>
        <taxon>Acanthoscelides</taxon>
    </lineage>
</organism>
<dbReference type="GO" id="GO:0000380">
    <property type="term" value="P:alternative mRNA splicing, via spliceosome"/>
    <property type="evidence" value="ECO:0007669"/>
    <property type="project" value="TreeGrafter"/>
</dbReference>
<comment type="subcellular location">
    <subcellularLocation>
        <location evidence="1">Nucleus</location>
    </subcellularLocation>
</comment>
<name>A0A9P0K1U4_ACAOB</name>
<dbReference type="InterPro" id="IPR034209">
    <property type="entry name" value="PUF60_RRM1"/>
</dbReference>
<dbReference type="InterPro" id="IPR034211">
    <property type="entry name" value="PUF60_RRM2"/>
</dbReference>
<dbReference type="OrthoDB" id="20943at2759"/>
<dbReference type="InterPro" id="IPR012677">
    <property type="entry name" value="Nucleotide-bd_a/b_plait_sf"/>
</dbReference>
<dbReference type="InterPro" id="IPR035979">
    <property type="entry name" value="RBD_domain_sf"/>
</dbReference>
<dbReference type="GO" id="GO:0006376">
    <property type="term" value="P:mRNA splice site recognition"/>
    <property type="evidence" value="ECO:0007669"/>
    <property type="project" value="TreeGrafter"/>
</dbReference>
<evidence type="ECO:0000256" key="3">
    <source>
        <dbReference type="ARBA" id="ARBA00022664"/>
    </source>
</evidence>
<dbReference type="InterPro" id="IPR051974">
    <property type="entry name" value="PUF60_regulator"/>
</dbReference>
<dbReference type="FunFam" id="3.30.70.330:FF:000382">
    <property type="entry name" value="G-patch domain-containing protein"/>
    <property type="match status" value="1"/>
</dbReference>
<evidence type="ECO:0000256" key="5">
    <source>
        <dbReference type="ARBA" id="ARBA00022884"/>
    </source>
</evidence>
<dbReference type="GO" id="GO:0071011">
    <property type="term" value="C:precatalytic spliceosome"/>
    <property type="evidence" value="ECO:0007669"/>
    <property type="project" value="TreeGrafter"/>
</dbReference>
<accession>A0A9P0K1U4</accession>
<keyword evidence="11" id="KW-1185">Reference proteome</keyword>
<dbReference type="PANTHER" id="PTHR47330">
    <property type="entry name" value="POLY(U)-BINDING-SPLICING FACTOR PUF60-B-RELATED"/>
    <property type="match status" value="1"/>
</dbReference>
<evidence type="ECO:0000256" key="6">
    <source>
        <dbReference type="ARBA" id="ARBA00023187"/>
    </source>
</evidence>
<dbReference type="PROSITE" id="PS50102">
    <property type="entry name" value="RRM"/>
    <property type="match status" value="3"/>
</dbReference>
<feature type="domain" description="RRM" evidence="9">
    <location>
        <begin position="132"/>
        <end position="210"/>
    </location>
</feature>
<evidence type="ECO:0000259" key="9">
    <source>
        <dbReference type="PROSITE" id="PS50102"/>
    </source>
</evidence>
<evidence type="ECO:0000256" key="2">
    <source>
        <dbReference type="ARBA" id="ARBA00005987"/>
    </source>
</evidence>
<dbReference type="AlphaFoldDB" id="A0A9P0K1U4"/>
<gene>
    <name evidence="10" type="ORF">ACAOBT_LOCUS6419</name>
</gene>
<keyword evidence="7" id="KW-0539">Nucleus</keyword>
<dbReference type="Pfam" id="PF00076">
    <property type="entry name" value="RRM_1"/>
    <property type="match status" value="3"/>
</dbReference>
<feature type="domain" description="RRM" evidence="9">
    <location>
        <begin position="34"/>
        <end position="107"/>
    </location>
</feature>
<proteinExistence type="inferred from homology"/>
<dbReference type="SMART" id="SM00361">
    <property type="entry name" value="RRM_1"/>
    <property type="match status" value="2"/>
</dbReference>
<dbReference type="NCBIfam" id="TIGR01645">
    <property type="entry name" value="half-pint"/>
    <property type="match status" value="1"/>
</dbReference>
<dbReference type="SMART" id="SM00360">
    <property type="entry name" value="RRM"/>
    <property type="match status" value="3"/>
</dbReference>
<evidence type="ECO:0000313" key="11">
    <source>
        <dbReference type="Proteomes" id="UP001152888"/>
    </source>
</evidence>
<sequence>MEQSIRMVLMKQTIAYQQQKDKTFQRHQVLLLMCRVYVGSISFELKEDTIRQSFLPFGPIKSINMSWDPVTQKHKGFAFVEYEIPEAAQLALEQMNGVMLGGRNIKVVGRPSNMPQAQTVIDEIQEEAKQYNRIYVASIHPDLNEDDIKSVFEAFGPILYCKLAQGSTGSRHKGYGFIEYETPMAANEAIASMNLFDLGGQYLRVGRAITPPNALLGPSSGASVMPTAAAVAAAAATAKIQAMDAVASNAAALGLSALTKTVTLPTVAQPAAAIAPGLVAPVAAKLGVPVVGAPTVAGVIPPPGIAIPQITPNNTIQPAIIQPTVAAAPVIIPPPTVVTPTISTPVSNEAMLRAKEAKLKQQEELQKKLLDQSEPQTLQQQENMSIKGQNARHFVMQKLMRKVESRVIILRNMVGPEDVDEMLQEEIQEECSKFGAVERVIIYNEKQSEEDDDSEIIVKIFVEFSETFEAEKAKDALNGRYFGGRMVRAALYEQTLFDHSDFSG</sequence>
<protein>
    <recommendedName>
        <fullName evidence="9">RRM domain-containing protein</fullName>
    </recommendedName>
</protein>
<dbReference type="Gene3D" id="3.30.70.330">
    <property type="match status" value="3"/>
</dbReference>
<dbReference type="CDD" id="cd12370">
    <property type="entry name" value="RRM1_PUF60"/>
    <property type="match status" value="1"/>
</dbReference>
<evidence type="ECO:0000256" key="8">
    <source>
        <dbReference type="PROSITE-ProRule" id="PRU00176"/>
    </source>
</evidence>
<dbReference type="InterPro" id="IPR003954">
    <property type="entry name" value="RRM_euk-type"/>
</dbReference>
<dbReference type="InterPro" id="IPR000504">
    <property type="entry name" value="RRM_dom"/>
</dbReference>
<dbReference type="FunFam" id="3.30.70.330:FF:000136">
    <property type="entry name" value="poly(U)-binding-splicing factor PUF60 isoform X1"/>
    <property type="match status" value="1"/>
</dbReference>
<dbReference type="Proteomes" id="UP001152888">
    <property type="component" value="Unassembled WGS sequence"/>
</dbReference>
<dbReference type="CDD" id="cd12648">
    <property type="entry name" value="RRM3_UHM_PUF60"/>
    <property type="match status" value="1"/>
</dbReference>
<dbReference type="GO" id="GO:0071013">
    <property type="term" value="C:catalytic step 2 spliceosome"/>
    <property type="evidence" value="ECO:0007669"/>
    <property type="project" value="TreeGrafter"/>
</dbReference>
<dbReference type="EMBL" id="CAKOFQ010006727">
    <property type="protein sequence ID" value="CAH1965612.1"/>
    <property type="molecule type" value="Genomic_DNA"/>
</dbReference>
<dbReference type="GO" id="GO:0000381">
    <property type="term" value="P:regulation of alternative mRNA splicing, via spliceosome"/>
    <property type="evidence" value="ECO:0007669"/>
    <property type="project" value="InterPro"/>
</dbReference>
<evidence type="ECO:0000313" key="10">
    <source>
        <dbReference type="EMBL" id="CAH1965612.1"/>
    </source>
</evidence>
<dbReference type="CDD" id="cd12371">
    <property type="entry name" value="RRM2_PUF60"/>
    <property type="match status" value="1"/>
</dbReference>
<keyword evidence="4" id="KW-0677">Repeat</keyword>
<evidence type="ECO:0000256" key="4">
    <source>
        <dbReference type="ARBA" id="ARBA00022737"/>
    </source>
</evidence>
<evidence type="ECO:0000256" key="1">
    <source>
        <dbReference type="ARBA" id="ARBA00004123"/>
    </source>
</evidence>
<dbReference type="SUPFAM" id="SSF54928">
    <property type="entry name" value="RNA-binding domain, RBD"/>
    <property type="match status" value="2"/>
</dbReference>
<feature type="domain" description="RRM" evidence="9">
    <location>
        <begin position="406"/>
        <end position="494"/>
    </location>
</feature>
<dbReference type="PANTHER" id="PTHR47330:SF1">
    <property type="entry name" value="POLY(U)-BINDING-SPLICING FACTOR PUF60"/>
    <property type="match status" value="1"/>
</dbReference>
<keyword evidence="5 8" id="KW-0694">RNA-binding</keyword>
<keyword evidence="6" id="KW-0508">mRNA splicing</keyword>
<dbReference type="InterPro" id="IPR006532">
    <property type="entry name" value="PUF60-like"/>
</dbReference>
<evidence type="ECO:0000256" key="7">
    <source>
        <dbReference type="ARBA" id="ARBA00023242"/>
    </source>
</evidence>
<comment type="caution">
    <text evidence="10">The sequence shown here is derived from an EMBL/GenBank/DDBJ whole genome shotgun (WGS) entry which is preliminary data.</text>
</comment>
<keyword evidence="3" id="KW-0507">mRNA processing</keyword>
<reference evidence="10" key="1">
    <citation type="submission" date="2022-03" db="EMBL/GenBank/DDBJ databases">
        <authorList>
            <person name="Sayadi A."/>
        </authorList>
    </citation>
    <scope>NUCLEOTIDE SEQUENCE</scope>
</reference>
<comment type="similarity">
    <text evidence="2">Belongs to the RRM half pint family.</text>
</comment>